<keyword evidence="2" id="KW-1185">Reference proteome</keyword>
<dbReference type="EnsemblMetazoa" id="PPA17027.1">
    <property type="protein sequence ID" value="PPA17027.1"/>
    <property type="gene ID" value="WBGene00106581"/>
</dbReference>
<sequence length="298" mass="33782">MLDVLPPELLTSIVDHTATNDQLNTSLIRFDHSEQRAQKVKRRLLVTLSRRKDAKGNETVMDTMTGDDVDDDSLPSTSSDGLPKLKEIMTTCIHGSSLILHSLPITSALLSALSSSSTEIRKVTTVTFDLCVFADQEGIVENIRAFLFKTSVQSLTFEFCREEGERRIICDELFADLPHLQRLYIQERMPGKNGITKQTVDRWIATTVPYMVDFRNMESNIDAESVRKIIEFTLGTPRRYKTVWNLGTIRPASNRELTPLMLSSHRELIAQTHIDTVGQRHFKISHPTLEMVFAMKAC</sequence>
<evidence type="ECO:0000313" key="2">
    <source>
        <dbReference type="Proteomes" id="UP000005239"/>
    </source>
</evidence>
<proteinExistence type="predicted"/>
<dbReference type="Proteomes" id="UP000005239">
    <property type="component" value="Unassembled WGS sequence"/>
</dbReference>
<organism evidence="1 2">
    <name type="scientific">Pristionchus pacificus</name>
    <name type="common">Parasitic nematode worm</name>
    <dbReference type="NCBI Taxonomy" id="54126"/>
    <lineage>
        <taxon>Eukaryota</taxon>
        <taxon>Metazoa</taxon>
        <taxon>Ecdysozoa</taxon>
        <taxon>Nematoda</taxon>
        <taxon>Chromadorea</taxon>
        <taxon>Rhabditida</taxon>
        <taxon>Rhabditina</taxon>
        <taxon>Diplogasteromorpha</taxon>
        <taxon>Diplogasteroidea</taxon>
        <taxon>Neodiplogasteridae</taxon>
        <taxon>Pristionchus</taxon>
    </lineage>
</organism>
<reference evidence="2" key="1">
    <citation type="journal article" date="2008" name="Nat. Genet.">
        <title>The Pristionchus pacificus genome provides a unique perspective on nematode lifestyle and parasitism.</title>
        <authorList>
            <person name="Dieterich C."/>
            <person name="Clifton S.W."/>
            <person name="Schuster L.N."/>
            <person name="Chinwalla A."/>
            <person name="Delehaunty K."/>
            <person name="Dinkelacker I."/>
            <person name="Fulton L."/>
            <person name="Fulton R."/>
            <person name="Godfrey J."/>
            <person name="Minx P."/>
            <person name="Mitreva M."/>
            <person name="Roeseler W."/>
            <person name="Tian H."/>
            <person name="Witte H."/>
            <person name="Yang S.P."/>
            <person name="Wilson R.K."/>
            <person name="Sommer R.J."/>
        </authorList>
    </citation>
    <scope>NUCLEOTIDE SEQUENCE [LARGE SCALE GENOMIC DNA]</scope>
    <source>
        <strain evidence="2">PS312</strain>
    </source>
</reference>
<evidence type="ECO:0000313" key="1">
    <source>
        <dbReference type="EnsemblMetazoa" id="PPA17027.1"/>
    </source>
</evidence>
<reference evidence="1" key="2">
    <citation type="submission" date="2022-06" db="UniProtKB">
        <authorList>
            <consortium name="EnsemblMetazoa"/>
        </authorList>
    </citation>
    <scope>IDENTIFICATION</scope>
    <source>
        <strain evidence="1">PS312</strain>
    </source>
</reference>
<protein>
    <submittedName>
        <fullName evidence="1">Uncharacterized protein</fullName>
    </submittedName>
</protein>
<accession>A0A2A6BRV8</accession>
<gene>
    <name evidence="1" type="primary">WBGene00106581</name>
</gene>
<dbReference type="AlphaFoldDB" id="A0A2A6BRV8"/>
<accession>A0A8R1YE66</accession>
<name>A0A2A6BRV8_PRIPA</name>